<dbReference type="InterPro" id="IPR008969">
    <property type="entry name" value="CarboxyPept-like_regulatory"/>
</dbReference>
<evidence type="ECO:0000256" key="1">
    <source>
        <dbReference type="SAM" id="SignalP"/>
    </source>
</evidence>
<dbReference type="Gene3D" id="2.60.40.10">
    <property type="entry name" value="Immunoglobulins"/>
    <property type="match status" value="1"/>
</dbReference>
<gene>
    <name evidence="3" type="ORF">IPP15_16885</name>
</gene>
<feature type="chain" id="PRO_5038702276" evidence="1">
    <location>
        <begin position="21"/>
        <end position="1004"/>
    </location>
</feature>
<sequence>MFSRKLLLIALFTAFGMARMFGQQNVHVHGTVTDSNGNLMDSVNVIVYAIYSDSTIVYESLYTNASGNYSLDFAPPQLNVVGTVEVSMVDCFSALLTQYFTVLNSGPYDLQADFVYCANIVIDSCSVYILEESNPGALNSLTAYTFINANVSYLWNTGATTQTIYPQATGVYTVEVGFPWGCTGIDSFYFVLDTFPGCFGYISSSINSNGTYYLQAFDFGTAPFTYLWSTGETTWDINNVLPGTYCVTMTDATDCVFSTCVILNDPNVCTVGIFEDPNIGGLTAVASGVDPIVFYWSTGEYGATIYPNAPGTYCVTAYDTTGCSATACYKYGVFNDSCYVYISVVYVDSNTVALQAFPGIFNGYATYLWNTGDTLDIIYPQDPSFEYCVTATNAEGCTATACFDNSQSCYAWVDVQYVDTVTAVLTVFSDPIFGWGSNTATYAWSNGDSTATITVHANGEYCVTATLSSTCVTEACVYVDFDSLQYACATWVTQYQDPVTNQWYAQAYSWGYGTFSYLWTNGDTNDITPIATPNEYVCVTATNTFGCVSTACVDTTFNPCQVYIDVSYFNGGAVLTAQSWYGGAINQGTFIWSNGQQGNIITVTQEGTYCVTFNSFNGCSSTACFDLDFGITDSCGVYISTEPNPGGVLYTANAWGVPPFLYQWSNGATGESQIIDFGDPNVCVTVIDAVGCVSNACSYDTINGGVNEISGFVFADSLSHLAARVYLYNTNSNGEPFELIDSTQAGDYGFYTFNNLSNGAFLVKASLLPGTVGYAQYIPTYHLSSTTWEDADLAFIPNWLPYTTDISMKHTTGTPGGGVIGGGVLDPHHIVASSGNEPREVVGLPNVEVILKNEAGEPLDFTISGADGSFKFPDLAFGTYRISYDIPGIHSPDVWVTITQADPERLQVTLIVNQGTTAVDQPVAQELQLYPNPAKNEINIKMPVLQATYDVQIVDMQGQVVYRGSARSSNSILPVEVGQLSSGLFHINLKGENQNYYSRFLKLE</sequence>
<name>A0A9D7SVS2_9BACT</name>
<reference evidence="3 4" key="1">
    <citation type="submission" date="2020-10" db="EMBL/GenBank/DDBJ databases">
        <title>Connecting structure to function with the recovery of over 1000 high-quality activated sludge metagenome-assembled genomes encoding full-length rRNA genes using long-read sequencing.</title>
        <authorList>
            <person name="Singleton C.M."/>
            <person name="Petriglieri F."/>
            <person name="Kristensen J.M."/>
            <person name="Kirkegaard R.H."/>
            <person name="Michaelsen T.Y."/>
            <person name="Andersen M.H."/>
            <person name="Karst S.M."/>
            <person name="Dueholm M.S."/>
            <person name="Nielsen P.H."/>
            <person name="Albertsen M."/>
        </authorList>
    </citation>
    <scope>NUCLEOTIDE SEQUENCE [LARGE SCALE GENOMIC DNA]</scope>
    <source>
        <strain evidence="3">Ribe_18-Q3-R11-54_MAXAC.273</strain>
    </source>
</reference>
<evidence type="ECO:0000313" key="3">
    <source>
        <dbReference type="EMBL" id="MBK9984017.1"/>
    </source>
</evidence>
<evidence type="ECO:0000313" key="4">
    <source>
        <dbReference type="Proteomes" id="UP000808337"/>
    </source>
</evidence>
<dbReference type="NCBIfam" id="TIGR04183">
    <property type="entry name" value="Por_Secre_tail"/>
    <property type="match status" value="1"/>
</dbReference>
<accession>A0A9D7SVS2</accession>
<dbReference type="SUPFAM" id="SSF49464">
    <property type="entry name" value="Carboxypeptidase regulatory domain-like"/>
    <property type="match status" value="1"/>
</dbReference>
<organism evidence="3 4">
    <name type="scientific">Candidatus Opimibacter skivensis</name>
    <dbReference type="NCBI Taxonomy" id="2982028"/>
    <lineage>
        <taxon>Bacteria</taxon>
        <taxon>Pseudomonadati</taxon>
        <taxon>Bacteroidota</taxon>
        <taxon>Saprospiria</taxon>
        <taxon>Saprospirales</taxon>
        <taxon>Saprospiraceae</taxon>
        <taxon>Candidatus Opimibacter</taxon>
    </lineage>
</organism>
<dbReference type="InterPro" id="IPR026444">
    <property type="entry name" value="Secre_tail"/>
</dbReference>
<dbReference type="InterPro" id="IPR013783">
    <property type="entry name" value="Ig-like_fold"/>
</dbReference>
<proteinExistence type="predicted"/>
<feature type="domain" description="Secretion system C-terminal sorting" evidence="2">
    <location>
        <begin position="929"/>
        <end position="999"/>
    </location>
</feature>
<keyword evidence="1" id="KW-0732">Signal</keyword>
<feature type="signal peptide" evidence="1">
    <location>
        <begin position="1"/>
        <end position="20"/>
    </location>
</feature>
<dbReference type="EMBL" id="JADKGY010000029">
    <property type="protein sequence ID" value="MBK9984017.1"/>
    <property type="molecule type" value="Genomic_DNA"/>
</dbReference>
<dbReference type="SUPFAM" id="SSF49478">
    <property type="entry name" value="Cna protein B-type domain"/>
    <property type="match status" value="1"/>
</dbReference>
<dbReference type="AlphaFoldDB" id="A0A9D7SVS2"/>
<evidence type="ECO:0000259" key="2">
    <source>
        <dbReference type="Pfam" id="PF18962"/>
    </source>
</evidence>
<dbReference type="Pfam" id="PF18962">
    <property type="entry name" value="Por_Secre_tail"/>
    <property type="match status" value="1"/>
</dbReference>
<dbReference type="Proteomes" id="UP000808337">
    <property type="component" value="Unassembled WGS sequence"/>
</dbReference>
<protein>
    <submittedName>
        <fullName evidence="3">T9SS type A sorting domain-containing protein</fullName>
    </submittedName>
</protein>
<comment type="caution">
    <text evidence="3">The sequence shown here is derived from an EMBL/GenBank/DDBJ whole genome shotgun (WGS) entry which is preliminary data.</text>
</comment>